<dbReference type="Proteomes" id="UP001157126">
    <property type="component" value="Unassembled WGS sequence"/>
</dbReference>
<evidence type="ECO:0000256" key="1">
    <source>
        <dbReference type="ARBA" id="ARBA00023002"/>
    </source>
</evidence>
<name>A0ABQ6IWN1_9MICO</name>
<evidence type="ECO:0000259" key="3">
    <source>
        <dbReference type="Pfam" id="PF00171"/>
    </source>
</evidence>
<organism evidence="4 5">
    <name type="scientific">Mobilicoccus caccae</name>
    <dbReference type="NCBI Taxonomy" id="1859295"/>
    <lineage>
        <taxon>Bacteria</taxon>
        <taxon>Bacillati</taxon>
        <taxon>Actinomycetota</taxon>
        <taxon>Actinomycetes</taxon>
        <taxon>Micrococcales</taxon>
        <taxon>Dermatophilaceae</taxon>
        <taxon>Mobilicoccus</taxon>
    </lineage>
</organism>
<dbReference type="Gene3D" id="3.40.309.10">
    <property type="entry name" value="Aldehyde Dehydrogenase, Chain A, domain 2"/>
    <property type="match status" value="1"/>
</dbReference>
<reference evidence="5" key="1">
    <citation type="journal article" date="2019" name="Int. J. Syst. Evol. Microbiol.">
        <title>The Global Catalogue of Microorganisms (GCM) 10K type strain sequencing project: providing services to taxonomists for standard genome sequencing and annotation.</title>
        <authorList>
            <consortium name="The Broad Institute Genomics Platform"/>
            <consortium name="The Broad Institute Genome Sequencing Center for Infectious Disease"/>
            <person name="Wu L."/>
            <person name="Ma J."/>
        </authorList>
    </citation>
    <scope>NUCLEOTIDE SEQUENCE [LARGE SCALE GENOMIC DNA]</scope>
    <source>
        <strain evidence="5">NBRC 113072</strain>
    </source>
</reference>
<sequence>MSVTPAVDAGHDPRTGERRAGLAHTTPDELAAILDRAVQAAPVVAGTAPATRAAWLDAVADGLEAHADELVAIADAETALGSPRLPGELAKAAAQARFYGSVAAEGSFVDARIDTAGGPAGVDLRRARRPVGPVAVFGASNFPFGFGVAGHDTCSALAAGCPVVVKAHPAHPELSGRLAQVVADALTSAGAPEGAFALVVGFDSGLALVDADQVAAVGFTGSQTGGMALVERAAARPRPIPVYAEMGTVNPAVVTRAGAAGRAEDIACGFVESFTLGAGQFCTKPGLLLVPAGSEIGARVADLVAERDGAHALTQGIAAAYATGRSDLEAAGARVLADGRTPGAGNAVQAVLAQVDAKALTPGSRLLEECFGPLALVVEYASDDQRDQLLTTLQPSLAAAVASGGEGDTEVACVVELLSHQVGRVVVDGWPTGVAGTWAQHHGGPWPATSRPDATSVGAAALDRFTRPVAYQDVPASALPPELTDDNPWGLPRRMDGRLQQSGDSDSDGGGGSRGGAA</sequence>
<dbReference type="SUPFAM" id="SSF53720">
    <property type="entry name" value="ALDH-like"/>
    <property type="match status" value="1"/>
</dbReference>
<dbReference type="InterPro" id="IPR016162">
    <property type="entry name" value="Ald_DH_N"/>
</dbReference>
<keyword evidence="1" id="KW-0560">Oxidoreductase</keyword>
<accession>A0ABQ6IWN1</accession>
<feature type="domain" description="Aldehyde dehydrogenase" evidence="3">
    <location>
        <begin position="11"/>
        <end position="434"/>
    </location>
</feature>
<proteinExistence type="predicted"/>
<dbReference type="EMBL" id="BSUO01000001">
    <property type="protein sequence ID" value="GMA41103.1"/>
    <property type="molecule type" value="Genomic_DNA"/>
</dbReference>
<dbReference type="InterPro" id="IPR050740">
    <property type="entry name" value="Aldehyde_DH_Superfamily"/>
</dbReference>
<evidence type="ECO:0000256" key="2">
    <source>
        <dbReference type="SAM" id="MobiDB-lite"/>
    </source>
</evidence>
<dbReference type="InterPro" id="IPR016163">
    <property type="entry name" value="Ald_DH_C"/>
</dbReference>
<dbReference type="InterPro" id="IPR015590">
    <property type="entry name" value="Aldehyde_DH_dom"/>
</dbReference>
<feature type="region of interest" description="Disordered" evidence="2">
    <location>
        <begin position="1"/>
        <end position="23"/>
    </location>
</feature>
<dbReference type="PANTHER" id="PTHR43353">
    <property type="entry name" value="SUCCINATE-SEMIALDEHYDE DEHYDROGENASE, MITOCHONDRIAL"/>
    <property type="match status" value="1"/>
</dbReference>
<feature type="compositionally biased region" description="Basic and acidic residues" evidence="2">
    <location>
        <begin position="9"/>
        <end position="20"/>
    </location>
</feature>
<evidence type="ECO:0000313" key="4">
    <source>
        <dbReference type="EMBL" id="GMA41103.1"/>
    </source>
</evidence>
<keyword evidence="5" id="KW-1185">Reference proteome</keyword>
<dbReference type="Gene3D" id="3.40.605.10">
    <property type="entry name" value="Aldehyde Dehydrogenase, Chain A, domain 1"/>
    <property type="match status" value="1"/>
</dbReference>
<dbReference type="InterPro" id="IPR016161">
    <property type="entry name" value="Ald_DH/histidinol_DH"/>
</dbReference>
<feature type="region of interest" description="Disordered" evidence="2">
    <location>
        <begin position="473"/>
        <end position="518"/>
    </location>
</feature>
<comment type="caution">
    <text evidence="4">The sequence shown here is derived from an EMBL/GenBank/DDBJ whole genome shotgun (WGS) entry which is preliminary data.</text>
</comment>
<dbReference type="Pfam" id="PF00171">
    <property type="entry name" value="Aldedh"/>
    <property type="match status" value="1"/>
</dbReference>
<evidence type="ECO:0000313" key="5">
    <source>
        <dbReference type="Proteomes" id="UP001157126"/>
    </source>
</evidence>
<protein>
    <submittedName>
        <fullName evidence="4">Aldehyde dehydrogenase</fullName>
    </submittedName>
</protein>
<feature type="compositionally biased region" description="Gly residues" evidence="2">
    <location>
        <begin position="508"/>
        <end position="518"/>
    </location>
</feature>
<dbReference type="RefSeq" id="WP_284304694.1">
    <property type="nucleotide sequence ID" value="NZ_BSUO01000001.1"/>
</dbReference>
<dbReference type="PANTHER" id="PTHR43353:SF3">
    <property type="entry name" value="ALDEHYDE DEHYDROGENASE-RELATED"/>
    <property type="match status" value="1"/>
</dbReference>
<gene>
    <name evidence="4" type="ORF">GCM10025883_31480</name>
</gene>